<organism evidence="3 4">
    <name type="scientific">Nitrincola iocasae</name>
    <dbReference type="NCBI Taxonomy" id="2614693"/>
    <lineage>
        <taxon>Bacteria</taxon>
        <taxon>Pseudomonadati</taxon>
        <taxon>Pseudomonadota</taxon>
        <taxon>Gammaproteobacteria</taxon>
        <taxon>Oceanospirillales</taxon>
        <taxon>Oceanospirillaceae</taxon>
        <taxon>Nitrincola</taxon>
    </lineage>
</organism>
<dbReference type="Pfam" id="PF17891">
    <property type="entry name" value="FluMu_N"/>
    <property type="match status" value="1"/>
</dbReference>
<dbReference type="AlphaFoldDB" id="A0A5J6LAT6"/>
<dbReference type="Gene3D" id="3.40.5.80">
    <property type="match status" value="1"/>
</dbReference>
<keyword evidence="4" id="KW-1185">Reference proteome</keyword>
<feature type="domain" description="Mu-like prophage FluMu N-terminal" evidence="2">
    <location>
        <begin position="5"/>
        <end position="52"/>
    </location>
</feature>
<dbReference type="RefSeq" id="WP_151053697.1">
    <property type="nucleotide sequence ID" value="NZ_CP044222.1"/>
</dbReference>
<feature type="region of interest" description="Disordered" evidence="1">
    <location>
        <begin position="56"/>
        <end position="86"/>
    </location>
</feature>
<sequence length="150" mass="16238">MPIRITSAINGFRRAGVAHTTAPTTYPDQFFTEQQLAQLEAEPRLVVEHISADEITDPVIDSQGTVEPDSVPGTVDTTTDTTSTDEVGEGVNLLQPLIDVIASLDPQDEALWNKDRTPKAANFPAGTSAEDRANAWEMFKAGIDNQEQDA</sequence>
<evidence type="ECO:0000256" key="1">
    <source>
        <dbReference type="SAM" id="MobiDB-lite"/>
    </source>
</evidence>
<dbReference type="KEGG" id="nik:F5I99_03635"/>
<evidence type="ECO:0000313" key="3">
    <source>
        <dbReference type="EMBL" id="QEW05653.1"/>
    </source>
</evidence>
<dbReference type="SUPFAM" id="SSF160059">
    <property type="entry name" value="PriA/YqbF domain"/>
    <property type="match status" value="1"/>
</dbReference>
<gene>
    <name evidence="3" type="ORF">F5I99_03635</name>
</gene>
<reference evidence="3 4" key="1">
    <citation type="submission" date="2019-09" db="EMBL/GenBank/DDBJ databases">
        <title>Nitrincola iocasae sp. nov., a bacterium isolated from the sediment collected at a cold seep field in South China Sea.</title>
        <authorList>
            <person name="Zhang H."/>
            <person name="Wang H."/>
            <person name="Li C."/>
        </authorList>
    </citation>
    <scope>NUCLEOTIDE SEQUENCE [LARGE SCALE GENOMIC DNA]</scope>
    <source>
        <strain evidence="3 4">KXZD1103</strain>
    </source>
</reference>
<accession>A0A5J6LAT6</accession>
<dbReference type="EMBL" id="CP044222">
    <property type="protein sequence ID" value="QEW05653.1"/>
    <property type="molecule type" value="Genomic_DNA"/>
</dbReference>
<proteinExistence type="predicted"/>
<feature type="compositionally biased region" description="Low complexity" evidence="1">
    <location>
        <begin position="68"/>
        <end position="85"/>
    </location>
</feature>
<dbReference type="InterPro" id="IPR041227">
    <property type="entry name" value="FluMu_N"/>
</dbReference>
<protein>
    <recommendedName>
        <fullName evidence="2">Mu-like prophage FluMu N-terminal domain-containing protein</fullName>
    </recommendedName>
</protein>
<evidence type="ECO:0000313" key="4">
    <source>
        <dbReference type="Proteomes" id="UP000325606"/>
    </source>
</evidence>
<dbReference type="Proteomes" id="UP000325606">
    <property type="component" value="Chromosome"/>
</dbReference>
<name>A0A5J6LAT6_9GAMM</name>
<evidence type="ECO:0000259" key="2">
    <source>
        <dbReference type="Pfam" id="PF17891"/>
    </source>
</evidence>